<dbReference type="EMBL" id="KV417524">
    <property type="protein sequence ID" value="KZP24885.1"/>
    <property type="molecule type" value="Genomic_DNA"/>
</dbReference>
<organism evidence="13 14">
    <name type="scientific">Athelia psychrophila</name>
    <dbReference type="NCBI Taxonomy" id="1759441"/>
    <lineage>
        <taxon>Eukaryota</taxon>
        <taxon>Fungi</taxon>
        <taxon>Dikarya</taxon>
        <taxon>Basidiomycota</taxon>
        <taxon>Agaricomycotina</taxon>
        <taxon>Agaricomycetes</taxon>
        <taxon>Agaricomycetidae</taxon>
        <taxon>Atheliales</taxon>
        <taxon>Atheliaceae</taxon>
        <taxon>Athelia</taxon>
    </lineage>
</organism>
<dbReference type="SUPFAM" id="SSF52540">
    <property type="entry name" value="P-loop containing nucleoside triphosphate hydrolases"/>
    <property type="match status" value="2"/>
</dbReference>
<keyword evidence="14" id="KW-1185">Reference proteome</keyword>
<dbReference type="GO" id="GO:0005778">
    <property type="term" value="C:peroxisomal membrane"/>
    <property type="evidence" value="ECO:0007669"/>
    <property type="project" value="TreeGrafter"/>
</dbReference>
<evidence type="ECO:0000256" key="9">
    <source>
        <dbReference type="ARBA" id="ARBA00034920"/>
    </source>
</evidence>
<reference evidence="13 14" key="1">
    <citation type="journal article" date="2016" name="Mol. Biol. Evol.">
        <title>Comparative Genomics of Early-Diverging Mushroom-Forming Fungi Provides Insights into the Origins of Lignocellulose Decay Capabilities.</title>
        <authorList>
            <person name="Nagy L.G."/>
            <person name="Riley R."/>
            <person name="Tritt A."/>
            <person name="Adam C."/>
            <person name="Daum C."/>
            <person name="Floudas D."/>
            <person name="Sun H."/>
            <person name="Yadav J.S."/>
            <person name="Pangilinan J."/>
            <person name="Larsson K.H."/>
            <person name="Matsuura K."/>
            <person name="Barry K."/>
            <person name="Labutti K."/>
            <person name="Kuo R."/>
            <person name="Ohm R.A."/>
            <person name="Bhattacharya S.S."/>
            <person name="Shirouzu T."/>
            <person name="Yoshinaga Y."/>
            <person name="Martin F.M."/>
            <person name="Grigoriev I.V."/>
            <person name="Hibbett D.S."/>
        </authorList>
    </citation>
    <scope>NUCLEOTIDE SEQUENCE [LARGE SCALE GENOMIC DNA]</scope>
    <source>
        <strain evidence="13 14">CBS 109695</strain>
    </source>
</reference>
<evidence type="ECO:0000256" key="2">
    <source>
        <dbReference type="ARBA" id="ARBA00006914"/>
    </source>
</evidence>
<keyword evidence="7" id="KW-0472">Membrane</keyword>
<name>A0A166ND20_9AGAM</name>
<dbReference type="InterPro" id="IPR056995">
    <property type="entry name" value="PEX6_4th_dom"/>
</dbReference>
<dbReference type="InterPro" id="IPR027417">
    <property type="entry name" value="P-loop_NTPase"/>
</dbReference>
<dbReference type="GO" id="GO:0005829">
    <property type="term" value="C:cytosol"/>
    <property type="evidence" value="ECO:0007669"/>
    <property type="project" value="TreeGrafter"/>
</dbReference>
<dbReference type="InterPro" id="IPR047533">
    <property type="entry name" value="RecA-like_PEX6_r2"/>
</dbReference>
<evidence type="ECO:0000313" key="14">
    <source>
        <dbReference type="Proteomes" id="UP000076532"/>
    </source>
</evidence>
<dbReference type="Proteomes" id="UP000076532">
    <property type="component" value="Unassembled WGS sequence"/>
</dbReference>
<accession>A0A166ND20</accession>
<dbReference type="GO" id="GO:0016558">
    <property type="term" value="P:protein import into peroxisome matrix"/>
    <property type="evidence" value="ECO:0007669"/>
    <property type="project" value="TreeGrafter"/>
</dbReference>
<dbReference type="PANTHER" id="PTHR23077:SF9">
    <property type="entry name" value="PEROXISOMAL ATPASE PEX6"/>
    <property type="match status" value="1"/>
</dbReference>
<keyword evidence="3" id="KW-0962">Peroxisome biogenesis</keyword>
<comment type="subcellular location">
    <subcellularLocation>
        <location evidence="1">Membrane</location>
    </subcellularLocation>
</comment>
<proteinExistence type="inferred from homology"/>
<dbReference type="CDD" id="cd19527">
    <property type="entry name" value="RecA-like_PEX6_r2"/>
    <property type="match status" value="1"/>
</dbReference>
<dbReference type="PROSITE" id="PS00674">
    <property type="entry name" value="AAA"/>
    <property type="match status" value="1"/>
</dbReference>
<evidence type="ECO:0000313" key="13">
    <source>
        <dbReference type="EMBL" id="KZP24885.1"/>
    </source>
</evidence>
<gene>
    <name evidence="13" type="ORF">FIBSPDRAFT_735004</name>
</gene>
<evidence type="ECO:0000256" key="7">
    <source>
        <dbReference type="ARBA" id="ARBA00023136"/>
    </source>
</evidence>
<dbReference type="Gene3D" id="3.40.50.300">
    <property type="entry name" value="P-loop containing nucleotide triphosphate hydrolases"/>
    <property type="match status" value="2"/>
</dbReference>
<dbReference type="GO" id="GO:0005524">
    <property type="term" value="F:ATP binding"/>
    <property type="evidence" value="ECO:0007669"/>
    <property type="project" value="UniProtKB-KW"/>
</dbReference>
<feature type="region of interest" description="Disordered" evidence="11">
    <location>
        <begin position="173"/>
        <end position="197"/>
    </location>
</feature>
<dbReference type="InterPro" id="IPR050168">
    <property type="entry name" value="AAA_ATPase_domain"/>
</dbReference>
<feature type="domain" description="AAA+ ATPase" evidence="12">
    <location>
        <begin position="764"/>
        <end position="905"/>
    </location>
</feature>
<evidence type="ECO:0000256" key="4">
    <source>
        <dbReference type="ARBA" id="ARBA00022741"/>
    </source>
</evidence>
<evidence type="ECO:0000256" key="3">
    <source>
        <dbReference type="ARBA" id="ARBA00022593"/>
    </source>
</evidence>
<protein>
    <recommendedName>
        <fullName evidence="8">Peroxisomal ATPase PEX6</fullName>
    </recommendedName>
    <alternativeName>
        <fullName evidence="9">Peroxin-6</fullName>
    </alternativeName>
</protein>
<keyword evidence="4" id="KW-0547">Nucleotide-binding</keyword>
<dbReference type="InterPro" id="IPR003960">
    <property type="entry name" value="ATPase_AAA_CS"/>
</dbReference>
<dbReference type="InterPro" id="IPR003959">
    <property type="entry name" value="ATPase_AAA_core"/>
</dbReference>
<dbReference type="FunFam" id="1.10.8.60:FF:000039">
    <property type="entry name" value="peroxisome biogenesis factor 6"/>
    <property type="match status" value="1"/>
</dbReference>
<keyword evidence="5" id="KW-0378">Hydrolase</keyword>
<dbReference type="AlphaFoldDB" id="A0A166ND20"/>
<dbReference type="OrthoDB" id="5553750at2759"/>
<sequence>MQAHDVCIPPKWLHDYSQIFSRATYHLGSAEKTLTVTTTEPVTLTDVVLSALSVDAYNLAKDATSALEDWLSEESVILRQGQTYTFIPNTTSNGIEGLNIAKSCQFRLAMAEPVLQGVARKGSTRLYVTSSVASSSDESELLDVYAEDTSSEEAIEIDESFLASSVLHNKYMSTSSAQEHDPGANDQKSTTDQSDDSKILRTEALTVPVLDSHGDCTLYLRTSDLGKVGVLNGDWAVAQATEASDFRLVRVFARDDLVHTQGIAKGSPVLLHNISRSYVSATTRISIHTSAFGSRLPAIPTARSVTVARVASPISTDRTYQPLFLRSLKTYFKTKHLAKQGDLIALSLDTDDAGLINDSLASDDVLDAEDRDISNQNLPACNSRANEVVFFVITNLEHDVPPGNGNLSHQDLYNGSTTGELGCWVDSSITSVIQTGIEHSRVPDVASYFGTGSIALPSLSDRIRGDSQNSPFSKLLALSSATMARRAIDYDLHTSILLKGARGIGKFTAATWVARQLGLHLLEINCYDVIGENDTKTEGTLRARFEKAGACSPCVLVLRHLDALSQTTQALDNGKESNIENVLRECFEDLRRNWKLTGHPVLVYGTTSETGKVAPGVLASFKHEVAFEAPSESERYDILSTLLTGSLVAPDVSLSALATQTAALVASDLVDLVDRARLTSIERTRIFITPTENAKLTSISLVAADFDAALGKARASYSQSIGAPNIPNVSWDDVGGLAHVKSDILDTIQLPLDHPELFADGLKKRSGILLYGPPGTGKTLLAKAVATSCSLNFFSVKGPELLNMYIGESEANVRRVFQRARDAKPCVIFFDELDSVAPKRGNQGDSGGVMDRIVSQLLAELDGMSDGKGGSDVFVIGATNRPDLLDPALLRPGRFDRMLYLGVSDNHKAQFDILQALTRKFRLDESLDLWLVAERCPFNYTGADFYALCSDAMLNAMSRKAEEIDAKLAVLNAGSKLPGHPFPLTPQYYLAEMASQEEMEVLVSQEDFERAFRDLVPSVSQSEMDHYATIQSRFSRKKVEDVNALESQGAVVAGQYIGGKGKGKAVE</sequence>
<evidence type="ECO:0000256" key="1">
    <source>
        <dbReference type="ARBA" id="ARBA00004370"/>
    </source>
</evidence>
<dbReference type="PANTHER" id="PTHR23077">
    <property type="entry name" value="AAA-FAMILY ATPASE"/>
    <property type="match status" value="1"/>
</dbReference>
<dbReference type="Gene3D" id="1.10.8.60">
    <property type="match status" value="2"/>
</dbReference>
<dbReference type="Pfam" id="PF23315">
    <property type="entry name" value="PEX6_4th"/>
    <property type="match status" value="1"/>
</dbReference>
<dbReference type="STRING" id="436010.A0A166ND20"/>
<evidence type="ECO:0000256" key="8">
    <source>
        <dbReference type="ARBA" id="ARBA00034811"/>
    </source>
</evidence>
<evidence type="ECO:0000256" key="5">
    <source>
        <dbReference type="ARBA" id="ARBA00022801"/>
    </source>
</evidence>
<comment type="similarity">
    <text evidence="2">Belongs to the AAA ATPase family.</text>
</comment>
<dbReference type="FunFam" id="3.40.50.300:FF:000109">
    <property type="entry name" value="Peroxisomal biogenesis factor 6"/>
    <property type="match status" value="1"/>
</dbReference>
<dbReference type="Pfam" id="PF00004">
    <property type="entry name" value="AAA"/>
    <property type="match status" value="2"/>
</dbReference>
<keyword evidence="6" id="KW-0067">ATP-binding</keyword>
<evidence type="ECO:0000256" key="6">
    <source>
        <dbReference type="ARBA" id="ARBA00022840"/>
    </source>
</evidence>
<dbReference type="InterPro" id="IPR003593">
    <property type="entry name" value="AAA+_ATPase"/>
</dbReference>
<comment type="catalytic activity">
    <reaction evidence="10">
        <text>ATP + H2O = ADP + phosphate + H(+)</text>
        <dbReference type="Rhea" id="RHEA:13065"/>
        <dbReference type="ChEBI" id="CHEBI:15377"/>
        <dbReference type="ChEBI" id="CHEBI:15378"/>
        <dbReference type="ChEBI" id="CHEBI:30616"/>
        <dbReference type="ChEBI" id="CHEBI:43474"/>
        <dbReference type="ChEBI" id="CHEBI:456216"/>
    </reaction>
    <physiologicalReaction direction="left-to-right" evidence="10">
        <dbReference type="Rhea" id="RHEA:13066"/>
    </physiologicalReaction>
</comment>
<evidence type="ECO:0000259" key="12">
    <source>
        <dbReference type="SMART" id="SM00382"/>
    </source>
</evidence>
<dbReference type="GO" id="GO:0016887">
    <property type="term" value="F:ATP hydrolysis activity"/>
    <property type="evidence" value="ECO:0007669"/>
    <property type="project" value="InterPro"/>
</dbReference>
<evidence type="ECO:0000256" key="10">
    <source>
        <dbReference type="ARBA" id="ARBA00048778"/>
    </source>
</evidence>
<evidence type="ECO:0000256" key="11">
    <source>
        <dbReference type="SAM" id="MobiDB-lite"/>
    </source>
</evidence>
<dbReference type="SMART" id="SM00382">
    <property type="entry name" value="AAA"/>
    <property type="match status" value="1"/>
</dbReference>